<feature type="domain" description="Protein kinase" evidence="23">
    <location>
        <begin position="493"/>
        <end position="771"/>
    </location>
</feature>
<evidence type="ECO:0000256" key="12">
    <source>
        <dbReference type="ARBA" id="ARBA00022989"/>
    </source>
</evidence>
<evidence type="ECO:0000256" key="6">
    <source>
        <dbReference type="ARBA" id="ARBA00022729"/>
    </source>
</evidence>
<feature type="binding site" evidence="20">
    <location>
        <position position="521"/>
    </location>
    <ligand>
        <name>ATP</name>
        <dbReference type="ChEBI" id="CHEBI:30616"/>
    </ligand>
</feature>
<keyword evidence="6 22" id="KW-0732">Signal</keyword>
<dbReference type="CDD" id="cd14066">
    <property type="entry name" value="STKc_IRAK"/>
    <property type="match status" value="1"/>
</dbReference>
<evidence type="ECO:0000256" key="11">
    <source>
        <dbReference type="ARBA" id="ARBA00022840"/>
    </source>
</evidence>
<evidence type="ECO:0000256" key="20">
    <source>
        <dbReference type="PROSITE-ProRule" id="PRU10141"/>
    </source>
</evidence>
<evidence type="ECO:0000256" key="3">
    <source>
        <dbReference type="ARBA" id="ARBA00022527"/>
    </source>
</evidence>
<evidence type="ECO:0000256" key="17">
    <source>
        <dbReference type="ARBA" id="ARBA00047899"/>
    </source>
</evidence>
<evidence type="ECO:0000313" key="26">
    <source>
        <dbReference type="Proteomes" id="UP001634393"/>
    </source>
</evidence>
<evidence type="ECO:0000256" key="16">
    <source>
        <dbReference type="ARBA" id="ARBA00023180"/>
    </source>
</evidence>
<gene>
    <name evidence="25" type="ORF">ACJIZ3_019062</name>
</gene>
<keyword evidence="26" id="KW-1185">Reference proteome</keyword>
<dbReference type="InterPro" id="IPR001480">
    <property type="entry name" value="Bulb-type_lectin_dom"/>
</dbReference>
<dbReference type="Gene3D" id="3.30.200.20">
    <property type="entry name" value="Phosphorylase Kinase, domain 1"/>
    <property type="match status" value="1"/>
</dbReference>
<evidence type="ECO:0000256" key="15">
    <source>
        <dbReference type="ARBA" id="ARBA00023170"/>
    </source>
</evidence>
<reference evidence="25 26" key="1">
    <citation type="submission" date="2024-12" db="EMBL/GenBank/DDBJ databases">
        <title>The unique morphological basis and parallel evolutionary history of personate flowers in Penstemon.</title>
        <authorList>
            <person name="Depatie T.H."/>
            <person name="Wessinger C.A."/>
        </authorList>
    </citation>
    <scope>NUCLEOTIDE SEQUENCE [LARGE SCALE GENOMIC DNA]</scope>
    <source>
        <strain evidence="25">WTNN_2</strain>
        <tissue evidence="25">Leaf</tissue>
    </source>
</reference>
<dbReference type="InterPro" id="IPR000858">
    <property type="entry name" value="S_locus_glycoprot_dom"/>
</dbReference>
<dbReference type="GO" id="GO:0030246">
    <property type="term" value="F:carbohydrate binding"/>
    <property type="evidence" value="ECO:0007669"/>
    <property type="project" value="UniProtKB-KW"/>
</dbReference>
<keyword evidence="10 19" id="KW-0418">Kinase</keyword>
<keyword evidence="8" id="KW-0677">Repeat</keyword>
<keyword evidence="11 19" id="KW-0067">ATP-binding</keyword>
<dbReference type="SUPFAM" id="SSF56112">
    <property type="entry name" value="Protein kinase-like (PK-like)"/>
    <property type="match status" value="1"/>
</dbReference>
<keyword evidence="5 21" id="KW-0812">Transmembrane</keyword>
<dbReference type="PANTHER" id="PTHR47974">
    <property type="entry name" value="OS07G0415500 PROTEIN"/>
    <property type="match status" value="1"/>
</dbReference>
<dbReference type="Pfam" id="PF00954">
    <property type="entry name" value="S_locus_glycop"/>
    <property type="match status" value="1"/>
</dbReference>
<dbReference type="FunFam" id="3.30.200.20:FF:000178">
    <property type="entry name" value="serine/threonine-protein kinase PBS1-like"/>
    <property type="match status" value="1"/>
</dbReference>
<dbReference type="Gene3D" id="1.10.510.10">
    <property type="entry name" value="Transferase(Phosphotransferase) domain 1"/>
    <property type="match status" value="1"/>
</dbReference>
<evidence type="ECO:0000256" key="22">
    <source>
        <dbReference type="SAM" id="SignalP"/>
    </source>
</evidence>
<dbReference type="InterPro" id="IPR000719">
    <property type="entry name" value="Prot_kinase_dom"/>
</dbReference>
<keyword evidence="3 19" id="KW-0723">Serine/threonine-protein kinase</keyword>
<dbReference type="InterPro" id="IPR036426">
    <property type="entry name" value="Bulb-type_lectin_dom_sf"/>
</dbReference>
<keyword evidence="4 19" id="KW-0808">Transferase</keyword>
<keyword evidence="14" id="KW-1015">Disulfide bond</keyword>
<dbReference type="InterPro" id="IPR008271">
    <property type="entry name" value="Ser/Thr_kinase_AS"/>
</dbReference>
<keyword evidence="13 21" id="KW-0472">Membrane</keyword>
<dbReference type="FunFam" id="2.90.10.10:FF:000025">
    <property type="entry name" value="G-type lectin S-receptor-like serine/threonine-protein kinase"/>
    <property type="match status" value="1"/>
</dbReference>
<feature type="transmembrane region" description="Helical" evidence="21">
    <location>
        <begin position="434"/>
        <end position="455"/>
    </location>
</feature>
<dbReference type="SUPFAM" id="SSF51110">
    <property type="entry name" value="alpha-D-mannose-specific plant lectins"/>
    <property type="match status" value="1"/>
</dbReference>
<feature type="domain" description="Bulb-type lectin" evidence="24">
    <location>
        <begin position="25"/>
        <end position="145"/>
    </location>
</feature>
<evidence type="ECO:0000256" key="8">
    <source>
        <dbReference type="ARBA" id="ARBA00022737"/>
    </source>
</evidence>
<accession>A0ABD3T108</accession>
<evidence type="ECO:0000256" key="4">
    <source>
        <dbReference type="ARBA" id="ARBA00022679"/>
    </source>
</evidence>
<evidence type="ECO:0000256" key="10">
    <source>
        <dbReference type="ARBA" id="ARBA00022777"/>
    </source>
</evidence>
<feature type="signal peptide" evidence="22">
    <location>
        <begin position="1"/>
        <end position="25"/>
    </location>
</feature>
<sequence>MKFPHGNFFILLCILFSNGITSILADDISPGSTLYASNPQQSWTSPNRTFSLSFIQESQNTFFAAINYNGIPIWKAGGDPGGAVNSSAALRFLPTGNLQLVSGPTNSLIWQSNTSMLGITSASLNDSGNFILKNGSNFPIWTTFDNPTDTILPDQNFTVGHVLRSGLYSFRLLYSGTIALRWNDSILYYTSSGINNTNTSNLNLTSPSLGLQQVGIFSLFDPFLSSPVIMARSNDYGEVSDDALRFVKLDNDGNLRIYSSNTNNGRGDMVIRWTAVSDQCQVFGYCGNFGICRYDEEVNFNPVCGCPSENFALVDPNDGRKGCTRNVDIQDCPTTVVSLSNAMFFTYPPEINSDLYTASIIACRSNCLADSTCIASTSLADGSGVCYMKRSEFVSGYQSPTLTSTSFVKVCEPALPNSAAHSRNFNEKPDALKIAVVLLSCSLALVILIGGVFWFRYRSKPKYQSVLSQYSFSDYNSGVPVQFSYKELQKATKHFTEKLGEGGFGSVYKGVLSNKMAVAVKRLEGMGQGEKQFRMEVATISSTHHLNLVRLIGFCSEGRHRLLVYEFLKNGSLDSFLFTSKESKANKVLNWEHRYGIALGTAKGITYLHEECRDCILHCDIKPENILLDETYNARISDFGLAKLLNLNDHKQRSLINVRGTRGYLAPEWIANLPVSTRNDVYSYGMVLLEMVSGRRNFEVSSETNHKKLSMWAYEEFEKGNLGRIIDKRLVLNEVDMGQVMRVIEVSFWCIQEHPGRRPTMGKVVQMLEGIADIHRPPSPVAMVEDLAQSASGISSSIV</sequence>
<evidence type="ECO:0000256" key="7">
    <source>
        <dbReference type="ARBA" id="ARBA00022734"/>
    </source>
</evidence>
<feature type="chain" id="PRO_5044807820" description="Receptor-like serine/threonine-protein kinase" evidence="22">
    <location>
        <begin position="26"/>
        <end position="799"/>
    </location>
</feature>
<dbReference type="PANTHER" id="PTHR47974:SF9">
    <property type="entry name" value="RECEPTOR-LIKE SERINE_THREONINE-PROTEIN KINASE"/>
    <property type="match status" value="1"/>
</dbReference>
<keyword evidence="7" id="KW-0430">Lectin</keyword>
<dbReference type="Proteomes" id="UP001634393">
    <property type="component" value="Unassembled WGS sequence"/>
</dbReference>
<dbReference type="PROSITE" id="PS50011">
    <property type="entry name" value="PROTEIN_KINASE_DOM"/>
    <property type="match status" value="1"/>
</dbReference>
<evidence type="ECO:0000256" key="18">
    <source>
        <dbReference type="ARBA" id="ARBA00048679"/>
    </source>
</evidence>
<evidence type="ECO:0000259" key="23">
    <source>
        <dbReference type="PROSITE" id="PS50011"/>
    </source>
</evidence>
<evidence type="ECO:0000256" key="21">
    <source>
        <dbReference type="SAM" id="Phobius"/>
    </source>
</evidence>
<comment type="similarity">
    <text evidence="19">Belongs to the protein kinase superfamily. Ser/Thr protein kinase family.</text>
</comment>
<dbReference type="PROSITE" id="PS50927">
    <property type="entry name" value="BULB_LECTIN"/>
    <property type="match status" value="1"/>
</dbReference>
<protein>
    <recommendedName>
        <fullName evidence="19">Receptor-like serine/threonine-protein kinase</fullName>
        <ecNumber evidence="19">2.7.11.1</ecNumber>
    </recommendedName>
</protein>
<organism evidence="25 26">
    <name type="scientific">Penstemon smallii</name>
    <dbReference type="NCBI Taxonomy" id="265156"/>
    <lineage>
        <taxon>Eukaryota</taxon>
        <taxon>Viridiplantae</taxon>
        <taxon>Streptophyta</taxon>
        <taxon>Embryophyta</taxon>
        <taxon>Tracheophyta</taxon>
        <taxon>Spermatophyta</taxon>
        <taxon>Magnoliopsida</taxon>
        <taxon>eudicotyledons</taxon>
        <taxon>Gunneridae</taxon>
        <taxon>Pentapetalae</taxon>
        <taxon>asterids</taxon>
        <taxon>lamiids</taxon>
        <taxon>Lamiales</taxon>
        <taxon>Plantaginaceae</taxon>
        <taxon>Cheloneae</taxon>
        <taxon>Penstemon</taxon>
    </lineage>
</organism>
<evidence type="ECO:0000256" key="14">
    <source>
        <dbReference type="ARBA" id="ARBA00023157"/>
    </source>
</evidence>
<dbReference type="InterPro" id="IPR017441">
    <property type="entry name" value="Protein_kinase_ATP_BS"/>
</dbReference>
<dbReference type="SMART" id="SM00220">
    <property type="entry name" value="S_TKc"/>
    <property type="match status" value="1"/>
</dbReference>
<dbReference type="InterPro" id="IPR024171">
    <property type="entry name" value="SRK-like_kinase"/>
</dbReference>
<evidence type="ECO:0000256" key="9">
    <source>
        <dbReference type="ARBA" id="ARBA00022741"/>
    </source>
</evidence>
<evidence type="ECO:0000256" key="13">
    <source>
        <dbReference type="ARBA" id="ARBA00023136"/>
    </source>
</evidence>
<keyword evidence="16" id="KW-0325">Glycoprotein</keyword>
<keyword evidence="12 21" id="KW-1133">Transmembrane helix</keyword>
<dbReference type="EC" id="2.7.11.1" evidence="19"/>
<evidence type="ECO:0000256" key="1">
    <source>
        <dbReference type="ARBA" id="ARBA00004251"/>
    </source>
</evidence>
<dbReference type="PIRSF" id="PIRSF000641">
    <property type="entry name" value="SRK"/>
    <property type="match status" value="1"/>
</dbReference>
<proteinExistence type="inferred from homology"/>
<evidence type="ECO:0000256" key="19">
    <source>
        <dbReference type="PIRNR" id="PIRNR000641"/>
    </source>
</evidence>
<dbReference type="Pfam" id="PF01453">
    <property type="entry name" value="B_lectin"/>
    <property type="match status" value="1"/>
</dbReference>
<dbReference type="InterPro" id="IPR011009">
    <property type="entry name" value="Kinase-like_dom_sf"/>
</dbReference>
<dbReference type="GO" id="GO:0005524">
    <property type="term" value="F:ATP binding"/>
    <property type="evidence" value="ECO:0007669"/>
    <property type="project" value="UniProtKB-UniRule"/>
</dbReference>
<dbReference type="SMART" id="SM00108">
    <property type="entry name" value="B_lectin"/>
    <property type="match status" value="1"/>
</dbReference>
<dbReference type="Pfam" id="PF00069">
    <property type="entry name" value="Pkinase"/>
    <property type="match status" value="1"/>
</dbReference>
<comment type="caution">
    <text evidence="25">The sequence shown here is derived from an EMBL/GenBank/DDBJ whole genome shotgun (WGS) entry which is preliminary data.</text>
</comment>
<dbReference type="FunFam" id="1.10.510.10:FF:000384">
    <property type="entry name" value="G-type lectin S-receptor-like serine/threonine-protein kinase"/>
    <property type="match status" value="1"/>
</dbReference>
<evidence type="ECO:0000313" key="25">
    <source>
        <dbReference type="EMBL" id="KAL3830260.1"/>
    </source>
</evidence>
<keyword evidence="9 19" id="KW-0547">Nucleotide-binding</keyword>
<comment type="catalytic activity">
    <reaction evidence="18 19">
        <text>L-seryl-[protein] + ATP = O-phospho-L-seryl-[protein] + ADP + H(+)</text>
        <dbReference type="Rhea" id="RHEA:17989"/>
        <dbReference type="Rhea" id="RHEA-COMP:9863"/>
        <dbReference type="Rhea" id="RHEA-COMP:11604"/>
        <dbReference type="ChEBI" id="CHEBI:15378"/>
        <dbReference type="ChEBI" id="CHEBI:29999"/>
        <dbReference type="ChEBI" id="CHEBI:30616"/>
        <dbReference type="ChEBI" id="CHEBI:83421"/>
        <dbReference type="ChEBI" id="CHEBI:456216"/>
        <dbReference type="EC" id="2.7.11.1"/>
    </reaction>
</comment>
<evidence type="ECO:0000256" key="2">
    <source>
        <dbReference type="ARBA" id="ARBA00022475"/>
    </source>
</evidence>
<keyword evidence="2" id="KW-1003">Cell membrane</keyword>
<dbReference type="FunFam" id="2.90.10.10:FF:000016">
    <property type="entry name" value="G-type lectin S-receptor-like serine/threonine-protein kinase"/>
    <property type="match status" value="1"/>
</dbReference>
<comment type="catalytic activity">
    <reaction evidence="17 19">
        <text>L-threonyl-[protein] + ATP = O-phospho-L-threonyl-[protein] + ADP + H(+)</text>
        <dbReference type="Rhea" id="RHEA:46608"/>
        <dbReference type="Rhea" id="RHEA-COMP:11060"/>
        <dbReference type="Rhea" id="RHEA-COMP:11605"/>
        <dbReference type="ChEBI" id="CHEBI:15378"/>
        <dbReference type="ChEBI" id="CHEBI:30013"/>
        <dbReference type="ChEBI" id="CHEBI:30616"/>
        <dbReference type="ChEBI" id="CHEBI:61977"/>
        <dbReference type="ChEBI" id="CHEBI:456216"/>
        <dbReference type="EC" id="2.7.11.1"/>
    </reaction>
</comment>
<dbReference type="GO" id="GO:0005886">
    <property type="term" value="C:plasma membrane"/>
    <property type="evidence" value="ECO:0007669"/>
    <property type="project" value="UniProtKB-SubCell"/>
</dbReference>
<comment type="subcellular location">
    <subcellularLocation>
        <location evidence="1">Cell membrane</location>
        <topology evidence="1">Single-pass type I membrane protein</topology>
    </subcellularLocation>
</comment>
<evidence type="ECO:0000256" key="5">
    <source>
        <dbReference type="ARBA" id="ARBA00022692"/>
    </source>
</evidence>
<dbReference type="EMBL" id="JBJXBP010000005">
    <property type="protein sequence ID" value="KAL3830260.1"/>
    <property type="molecule type" value="Genomic_DNA"/>
</dbReference>
<dbReference type="AlphaFoldDB" id="A0ABD3T108"/>
<dbReference type="Gene3D" id="2.90.10.10">
    <property type="entry name" value="Bulb-type lectin domain"/>
    <property type="match status" value="2"/>
</dbReference>
<name>A0ABD3T108_9LAMI</name>
<dbReference type="GO" id="GO:0004674">
    <property type="term" value="F:protein serine/threonine kinase activity"/>
    <property type="evidence" value="ECO:0007669"/>
    <property type="project" value="UniProtKB-KW"/>
</dbReference>
<dbReference type="PROSITE" id="PS00108">
    <property type="entry name" value="PROTEIN_KINASE_ST"/>
    <property type="match status" value="1"/>
</dbReference>
<dbReference type="PROSITE" id="PS00107">
    <property type="entry name" value="PROTEIN_KINASE_ATP"/>
    <property type="match status" value="1"/>
</dbReference>
<keyword evidence="15" id="KW-0675">Receptor</keyword>
<evidence type="ECO:0000259" key="24">
    <source>
        <dbReference type="PROSITE" id="PS50927"/>
    </source>
</evidence>